<protein>
    <submittedName>
        <fullName evidence="10">Cation diffusion facilitator family transporter</fullName>
    </submittedName>
</protein>
<keyword evidence="5 7" id="KW-1133">Transmembrane helix</keyword>
<dbReference type="PANTHER" id="PTHR43840">
    <property type="entry name" value="MITOCHONDRIAL METAL TRANSPORTER 1-RELATED"/>
    <property type="match status" value="1"/>
</dbReference>
<keyword evidence="11" id="KW-1185">Reference proteome</keyword>
<dbReference type="RefSeq" id="WP_072968875.1">
    <property type="nucleotide sequence ID" value="NZ_FRAJ01000039.1"/>
</dbReference>
<evidence type="ECO:0000259" key="8">
    <source>
        <dbReference type="Pfam" id="PF01545"/>
    </source>
</evidence>
<keyword evidence="4 7" id="KW-0812">Transmembrane</keyword>
<evidence type="ECO:0000313" key="10">
    <source>
        <dbReference type="EMBL" id="SHK61531.1"/>
    </source>
</evidence>
<dbReference type="AlphaFoldDB" id="A0A1M6TX89"/>
<evidence type="ECO:0000256" key="2">
    <source>
        <dbReference type="ARBA" id="ARBA00008114"/>
    </source>
</evidence>
<dbReference type="InterPro" id="IPR050291">
    <property type="entry name" value="CDF_Transporter"/>
</dbReference>
<dbReference type="Proteomes" id="UP000184082">
    <property type="component" value="Unassembled WGS sequence"/>
</dbReference>
<dbReference type="GO" id="GO:0008324">
    <property type="term" value="F:monoatomic cation transmembrane transporter activity"/>
    <property type="evidence" value="ECO:0007669"/>
    <property type="project" value="InterPro"/>
</dbReference>
<dbReference type="FunFam" id="1.20.1510.10:FF:000006">
    <property type="entry name" value="Divalent cation efflux transporter"/>
    <property type="match status" value="1"/>
</dbReference>
<dbReference type="Gene3D" id="3.30.70.1350">
    <property type="entry name" value="Cation efflux protein, cytoplasmic domain"/>
    <property type="match status" value="1"/>
</dbReference>
<evidence type="ECO:0000256" key="3">
    <source>
        <dbReference type="ARBA" id="ARBA00022448"/>
    </source>
</evidence>
<evidence type="ECO:0000256" key="6">
    <source>
        <dbReference type="ARBA" id="ARBA00023136"/>
    </source>
</evidence>
<dbReference type="InterPro" id="IPR058533">
    <property type="entry name" value="Cation_efflux_TM"/>
</dbReference>
<feature type="transmembrane region" description="Helical" evidence="7">
    <location>
        <begin position="12"/>
        <end position="34"/>
    </location>
</feature>
<keyword evidence="6 7" id="KW-0472">Membrane</keyword>
<dbReference type="GO" id="GO:0016020">
    <property type="term" value="C:membrane"/>
    <property type="evidence" value="ECO:0007669"/>
    <property type="project" value="UniProtKB-SubCell"/>
</dbReference>
<organism evidence="10 11">
    <name type="scientific">Caminicella sporogenes DSM 14501</name>
    <dbReference type="NCBI Taxonomy" id="1121266"/>
    <lineage>
        <taxon>Bacteria</taxon>
        <taxon>Bacillati</taxon>
        <taxon>Bacillota</taxon>
        <taxon>Clostridia</taxon>
        <taxon>Peptostreptococcales</taxon>
        <taxon>Caminicellaceae</taxon>
        <taxon>Caminicella</taxon>
    </lineage>
</organism>
<reference evidence="10 11" key="1">
    <citation type="submission" date="2016-11" db="EMBL/GenBank/DDBJ databases">
        <authorList>
            <person name="Jaros S."/>
            <person name="Januszkiewicz K."/>
            <person name="Wedrychowicz H."/>
        </authorList>
    </citation>
    <scope>NUCLEOTIDE SEQUENCE [LARGE SCALE GENOMIC DNA]</scope>
    <source>
        <strain evidence="10 11">DSM 14501</strain>
    </source>
</reference>
<feature type="domain" description="Cation efflux protein cytoplasmic" evidence="9">
    <location>
        <begin position="212"/>
        <end position="288"/>
    </location>
</feature>
<dbReference type="Gene3D" id="1.20.1510.10">
    <property type="entry name" value="Cation efflux protein transmembrane domain"/>
    <property type="match status" value="1"/>
</dbReference>
<keyword evidence="3" id="KW-0813">Transport</keyword>
<comment type="similarity">
    <text evidence="2">Belongs to the cation diffusion facilitator (CDF) transporter (TC 2.A.4) family.</text>
</comment>
<evidence type="ECO:0000256" key="7">
    <source>
        <dbReference type="SAM" id="Phobius"/>
    </source>
</evidence>
<dbReference type="InterPro" id="IPR027470">
    <property type="entry name" value="Cation_efflux_CTD"/>
</dbReference>
<dbReference type="InterPro" id="IPR002524">
    <property type="entry name" value="Cation_efflux"/>
</dbReference>
<evidence type="ECO:0000313" key="11">
    <source>
        <dbReference type="Proteomes" id="UP000184082"/>
    </source>
</evidence>
<evidence type="ECO:0000256" key="5">
    <source>
        <dbReference type="ARBA" id="ARBA00022989"/>
    </source>
</evidence>
<feature type="transmembrane region" description="Helical" evidence="7">
    <location>
        <begin position="182"/>
        <end position="200"/>
    </location>
</feature>
<proteinExistence type="inferred from homology"/>
<gene>
    <name evidence="10" type="ORF">SAMN02745883_02457</name>
</gene>
<dbReference type="PANTHER" id="PTHR43840:SF15">
    <property type="entry name" value="MITOCHONDRIAL METAL TRANSPORTER 1-RELATED"/>
    <property type="match status" value="1"/>
</dbReference>
<dbReference type="EMBL" id="FRAJ01000039">
    <property type="protein sequence ID" value="SHK61531.1"/>
    <property type="molecule type" value="Genomic_DNA"/>
</dbReference>
<evidence type="ECO:0000259" key="9">
    <source>
        <dbReference type="Pfam" id="PF16916"/>
    </source>
</evidence>
<evidence type="ECO:0000256" key="4">
    <source>
        <dbReference type="ARBA" id="ARBA00022692"/>
    </source>
</evidence>
<feature type="domain" description="Cation efflux protein transmembrane" evidence="8">
    <location>
        <begin position="15"/>
        <end position="207"/>
    </location>
</feature>
<dbReference type="STRING" id="1121266.SAMN02745883_02457"/>
<evidence type="ECO:0000256" key="1">
    <source>
        <dbReference type="ARBA" id="ARBA00004141"/>
    </source>
</evidence>
<dbReference type="Pfam" id="PF16916">
    <property type="entry name" value="ZT_dimer"/>
    <property type="match status" value="1"/>
</dbReference>
<dbReference type="NCBIfam" id="TIGR01297">
    <property type="entry name" value="CDF"/>
    <property type="match status" value="1"/>
</dbReference>
<dbReference type="SUPFAM" id="SSF161111">
    <property type="entry name" value="Cation efflux protein transmembrane domain-like"/>
    <property type="match status" value="1"/>
</dbReference>
<dbReference type="InterPro" id="IPR036837">
    <property type="entry name" value="Cation_efflux_CTD_sf"/>
</dbReference>
<feature type="transmembrane region" description="Helical" evidence="7">
    <location>
        <begin position="158"/>
        <end position="176"/>
    </location>
</feature>
<dbReference type="InterPro" id="IPR027469">
    <property type="entry name" value="Cation_efflux_TMD_sf"/>
</dbReference>
<accession>A0A1M6TX89</accession>
<sequence length="291" mass="32438">MDKFERQKIVNKISIITIIANVFLSFIKIIVGIVGRSNALVADGFHSLSDVFSTVVVMIGVKLAEKEDDETHPYGHEKIEPVIGKILSNILLLTAVYMGYKGIKSIFIRDYYIPEKMTIFAAVFSILVKEWMFRYTIRGAKKVESSALMADAWHHRSDALSSIGSLIGITGAVFGYPILDPIASVIISIFICKVAIEIYIQSVRALIDSAADKETIKNIKKIILGINGVIQIDELKTRIHANKLYVDVEIAVDRNLSVSEAHKIAEDVHDSIENEIKKVKHCMVHVNPFGE</sequence>
<dbReference type="SUPFAM" id="SSF160240">
    <property type="entry name" value="Cation efflux protein cytoplasmic domain-like"/>
    <property type="match status" value="1"/>
</dbReference>
<name>A0A1M6TX89_9FIRM</name>
<dbReference type="Pfam" id="PF01545">
    <property type="entry name" value="Cation_efflux"/>
    <property type="match status" value="1"/>
</dbReference>
<comment type="subcellular location">
    <subcellularLocation>
        <location evidence="1">Membrane</location>
        <topology evidence="1">Multi-pass membrane protein</topology>
    </subcellularLocation>
</comment>